<dbReference type="EMBL" id="BBLT01000002">
    <property type="protein sequence ID" value="GAL83836.1"/>
    <property type="molecule type" value="Genomic_DNA"/>
</dbReference>
<dbReference type="RefSeq" id="WP_045461000.1">
    <property type="nucleotide sequence ID" value="NZ_BBLT01000002.1"/>
</dbReference>
<accession>A0A098LA92</accession>
<dbReference type="Proteomes" id="UP000030185">
    <property type="component" value="Unassembled WGS sequence"/>
</dbReference>
<gene>
    <name evidence="2" type="ORF">MYP_1064</name>
</gene>
<feature type="domain" description="Retropepsin-like aspartic endopeptidase" evidence="1">
    <location>
        <begin position="9"/>
        <end position="137"/>
    </location>
</feature>
<evidence type="ECO:0000313" key="3">
    <source>
        <dbReference type="Proteomes" id="UP000030185"/>
    </source>
</evidence>
<dbReference type="SUPFAM" id="SSF50630">
    <property type="entry name" value="Acid proteases"/>
    <property type="match status" value="1"/>
</dbReference>
<dbReference type="eggNOG" id="COG4067">
    <property type="taxonomic scope" value="Bacteria"/>
</dbReference>
<protein>
    <recommendedName>
        <fullName evidence="1">Retropepsin-like aspartic endopeptidase domain-containing protein</fullName>
    </recommendedName>
</protein>
<reference evidence="2 3" key="1">
    <citation type="submission" date="2014-09" db="EMBL/GenBank/DDBJ databases">
        <title>Sporocytophaga myxococcoides PG-01 genome sequencing.</title>
        <authorList>
            <person name="Liu L."/>
            <person name="Gao P.J."/>
            <person name="Chen G.J."/>
            <person name="Wang L.S."/>
        </authorList>
    </citation>
    <scope>NUCLEOTIDE SEQUENCE [LARGE SCALE GENOMIC DNA]</scope>
    <source>
        <strain evidence="2 3">PG-01</strain>
    </source>
</reference>
<dbReference type="PANTHER" id="PTHR38037">
    <property type="entry name" value="ZN_PROTEASE DOMAIN-CONTAINING PROTEIN"/>
    <property type="match status" value="1"/>
</dbReference>
<dbReference type="InterPro" id="IPR008503">
    <property type="entry name" value="Asp_endopeptidase"/>
</dbReference>
<dbReference type="InterPro" id="IPR021109">
    <property type="entry name" value="Peptidase_aspartic_dom_sf"/>
</dbReference>
<organism evidence="2 3">
    <name type="scientific">Sporocytophaga myxococcoides</name>
    <dbReference type="NCBI Taxonomy" id="153721"/>
    <lineage>
        <taxon>Bacteria</taxon>
        <taxon>Pseudomonadati</taxon>
        <taxon>Bacteroidota</taxon>
        <taxon>Cytophagia</taxon>
        <taxon>Cytophagales</taxon>
        <taxon>Cytophagaceae</taxon>
        <taxon>Sporocytophaga</taxon>
    </lineage>
</organism>
<dbReference type="Gene3D" id="2.40.70.10">
    <property type="entry name" value="Acid Proteases"/>
    <property type="match status" value="1"/>
</dbReference>
<dbReference type="PANTHER" id="PTHR38037:SF2">
    <property type="entry name" value="ATP-DEPENDENT ZINC PROTEASE DOMAIN-CONTAINING PROTEIN-RELATED"/>
    <property type="match status" value="1"/>
</dbReference>
<evidence type="ECO:0000259" key="1">
    <source>
        <dbReference type="Pfam" id="PF05618"/>
    </source>
</evidence>
<keyword evidence="3" id="KW-1185">Reference proteome</keyword>
<proteinExistence type="predicted"/>
<sequence>MKKEKLTIGRSDIIDLPDLKIFKVKAKIDTGAYSCSIHCNNPKVTGNVKKKLSFTLPYFNGKEKEKIVFQTNNFSERIVKSSFGQIEKRFVIKTKVLIFNKLIETEFTLSDRSNMKHPILLGRKFLKNGFLVDVSKFNLSYKQKKSLNK</sequence>
<name>A0A098LA92_9BACT</name>
<dbReference type="STRING" id="153721.MYP_1064"/>
<evidence type="ECO:0000313" key="2">
    <source>
        <dbReference type="EMBL" id="GAL83836.1"/>
    </source>
</evidence>
<dbReference type="Pfam" id="PF05618">
    <property type="entry name" value="Zn_protease"/>
    <property type="match status" value="1"/>
</dbReference>
<dbReference type="OrthoDB" id="9782977at2"/>
<dbReference type="AlphaFoldDB" id="A0A098LA92"/>
<comment type="caution">
    <text evidence="2">The sequence shown here is derived from an EMBL/GenBank/DDBJ whole genome shotgun (WGS) entry which is preliminary data.</text>
</comment>